<accession>A0ABS9X758</accession>
<sequence length="97" mass="10756">MQLFATDKKVLLKAINNKGFTYCKVYANSLEKKREFNSAVKLVKLGLVVGTVSYEHSNGYQSQAFGRLWVCGKSWNNFVGSLTASGVDMANQLNSEI</sequence>
<dbReference type="RefSeq" id="WP_242289250.1">
    <property type="nucleotide sequence ID" value="NZ_JAKKSL010000007.1"/>
</dbReference>
<gene>
    <name evidence="1" type="ORF">L3081_24930</name>
</gene>
<protein>
    <submittedName>
        <fullName evidence="1">Uncharacterized protein</fullName>
    </submittedName>
</protein>
<dbReference type="EMBL" id="JAKKSL010000007">
    <property type="protein sequence ID" value="MCI2286070.1"/>
    <property type="molecule type" value="Genomic_DNA"/>
</dbReference>
<evidence type="ECO:0000313" key="1">
    <source>
        <dbReference type="EMBL" id="MCI2286070.1"/>
    </source>
</evidence>
<organism evidence="1 2">
    <name type="scientific">Colwellia maritima</name>
    <dbReference type="NCBI Taxonomy" id="2912588"/>
    <lineage>
        <taxon>Bacteria</taxon>
        <taxon>Pseudomonadati</taxon>
        <taxon>Pseudomonadota</taxon>
        <taxon>Gammaproteobacteria</taxon>
        <taxon>Alteromonadales</taxon>
        <taxon>Colwelliaceae</taxon>
        <taxon>Colwellia</taxon>
    </lineage>
</organism>
<name>A0ABS9X758_9GAMM</name>
<evidence type="ECO:0000313" key="2">
    <source>
        <dbReference type="Proteomes" id="UP001139646"/>
    </source>
</evidence>
<comment type="caution">
    <text evidence="1">The sequence shown here is derived from an EMBL/GenBank/DDBJ whole genome shotgun (WGS) entry which is preliminary data.</text>
</comment>
<proteinExistence type="predicted"/>
<keyword evidence="2" id="KW-1185">Reference proteome</keyword>
<dbReference type="Proteomes" id="UP001139646">
    <property type="component" value="Unassembled WGS sequence"/>
</dbReference>
<reference evidence="1" key="1">
    <citation type="submission" date="2022-01" db="EMBL/GenBank/DDBJ databases">
        <title>Colwellia maritima, isolated from seawater.</title>
        <authorList>
            <person name="Kristyanto S."/>
            <person name="Jung J."/>
            <person name="Jeon C.O."/>
        </authorList>
    </citation>
    <scope>NUCLEOTIDE SEQUENCE</scope>
    <source>
        <strain evidence="1">MSW7</strain>
    </source>
</reference>